<dbReference type="SUPFAM" id="SSF53335">
    <property type="entry name" value="S-adenosyl-L-methionine-dependent methyltransferases"/>
    <property type="match status" value="1"/>
</dbReference>
<evidence type="ECO:0000313" key="8">
    <source>
        <dbReference type="EMBL" id="MDQ0202942.1"/>
    </source>
</evidence>
<dbReference type="Pfam" id="PF05175">
    <property type="entry name" value="MTS"/>
    <property type="match status" value="1"/>
</dbReference>
<dbReference type="InterPro" id="IPR004556">
    <property type="entry name" value="HemK-like"/>
</dbReference>
<feature type="domain" description="Release factor glutamine methyltransferase N-terminal" evidence="7">
    <location>
        <begin position="19"/>
        <end position="88"/>
    </location>
</feature>
<evidence type="ECO:0000256" key="2">
    <source>
        <dbReference type="ARBA" id="ARBA00022679"/>
    </source>
</evidence>
<accession>A0ABT9Y537</accession>
<dbReference type="PANTHER" id="PTHR18895">
    <property type="entry name" value="HEMK METHYLTRANSFERASE"/>
    <property type="match status" value="1"/>
</dbReference>
<gene>
    <name evidence="5" type="primary">prmC</name>
    <name evidence="8" type="ORF">J2S01_000638</name>
</gene>
<evidence type="ECO:0000256" key="4">
    <source>
        <dbReference type="ARBA" id="ARBA00048391"/>
    </source>
</evidence>
<reference evidence="8 9" key="1">
    <citation type="submission" date="2023-07" db="EMBL/GenBank/DDBJ databases">
        <title>Genomic Encyclopedia of Type Strains, Phase IV (KMG-IV): sequencing the most valuable type-strain genomes for metagenomic binning, comparative biology and taxonomic classification.</title>
        <authorList>
            <person name="Goeker M."/>
        </authorList>
    </citation>
    <scope>NUCLEOTIDE SEQUENCE [LARGE SCALE GENOMIC DNA]</scope>
    <source>
        <strain evidence="8 9">DSM 16980</strain>
    </source>
</reference>
<evidence type="ECO:0000256" key="3">
    <source>
        <dbReference type="ARBA" id="ARBA00022691"/>
    </source>
</evidence>
<dbReference type="Gene3D" id="1.10.8.10">
    <property type="entry name" value="DNA helicase RuvA subunit, C-terminal domain"/>
    <property type="match status" value="1"/>
</dbReference>
<feature type="domain" description="Methyltransferase small" evidence="6">
    <location>
        <begin position="118"/>
        <end position="207"/>
    </location>
</feature>
<dbReference type="NCBIfam" id="TIGR00536">
    <property type="entry name" value="hemK_fam"/>
    <property type="match status" value="1"/>
</dbReference>
<protein>
    <recommendedName>
        <fullName evidence="5">Release factor glutamine methyltransferase</fullName>
        <shortName evidence="5">RF MTase</shortName>
        <ecNumber evidence="5">2.1.1.297</ecNumber>
    </recommendedName>
    <alternativeName>
        <fullName evidence="5">N5-glutamine methyltransferase PrmC</fullName>
    </alternativeName>
    <alternativeName>
        <fullName evidence="5">Protein-(glutamine-N5) MTase PrmC</fullName>
    </alternativeName>
    <alternativeName>
        <fullName evidence="5">Protein-glutamine N-methyltransferase PrmC</fullName>
    </alternativeName>
</protein>
<organism evidence="8 9">
    <name type="scientific">Pectinatus haikarae</name>
    <dbReference type="NCBI Taxonomy" id="349096"/>
    <lineage>
        <taxon>Bacteria</taxon>
        <taxon>Bacillati</taxon>
        <taxon>Bacillota</taxon>
        <taxon>Negativicutes</taxon>
        <taxon>Selenomonadales</taxon>
        <taxon>Selenomonadaceae</taxon>
        <taxon>Pectinatus</taxon>
    </lineage>
</organism>
<proteinExistence type="inferred from homology"/>
<dbReference type="InterPro" id="IPR040758">
    <property type="entry name" value="PrmC_N"/>
</dbReference>
<dbReference type="RefSeq" id="WP_196605740.1">
    <property type="nucleotide sequence ID" value="NZ_CP116940.1"/>
</dbReference>
<keyword evidence="3 5" id="KW-0949">S-adenosyl-L-methionine</keyword>
<evidence type="ECO:0000256" key="5">
    <source>
        <dbReference type="HAMAP-Rule" id="MF_02126"/>
    </source>
</evidence>
<keyword evidence="1 5" id="KW-0489">Methyltransferase</keyword>
<feature type="binding site" evidence="5">
    <location>
        <position position="204"/>
    </location>
    <ligand>
        <name>S-adenosyl-L-methionine</name>
        <dbReference type="ChEBI" id="CHEBI:59789"/>
    </ligand>
</feature>
<comment type="caution">
    <text evidence="8">The sequence shown here is derived from an EMBL/GenBank/DDBJ whole genome shotgun (WGS) entry which is preliminary data.</text>
</comment>
<evidence type="ECO:0000259" key="7">
    <source>
        <dbReference type="Pfam" id="PF17827"/>
    </source>
</evidence>
<dbReference type="InterPro" id="IPR029063">
    <property type="entry name" value="SAM-dependent_MTases_sf"/>
</dbReference>
<dbReference type="GO" id="GO:0102559">
    <property type="term" value="F:peptide chain release factor N(5)-glutamine methyltransferase activity"/>
    <property type="evidence" value="ECO:0007669"/>
    <property type="project" value="UniProtKB-EC"/>
</dbReference>
<comment type="caution">
    <text evidence="5">Lacks conserved residue(s) required for the propagation of feature annotation.</text>
</comment>
<dbReference type="Gene3D" id="3.40.50.150">
    <property type="entry name" value="Vaccinia Virus protein VP39"/>
    <property type="match status" value="1"/>
</dbReference>
<feature type="binding site" evidence="5">
    <location>
        <position position="156"/>
    </location>
    <ligand>
        <name>S-adenosyl-L-methionine</name>
        <dbReference type="ChEBI" id="CHEBI:59789"/>
    </ligand>
</feature>
<comment type="catalytic activity">
    <reaction evidence="4 5">
        <text>L-glutaminyl-[peptide chain release factor] + S-adenosyl-L-methionine = N(5)-methyl-L-glutaminyl-[peptide chain release factor] + S-adenosyl-L-homocysteine + H(+)</text>
        <dbReference type="Rhea" id="RHEA:42896"/>
        <dbReference type="Rhea" id="RHEA-COMP:10271"/>
        <dbReference type="Rhea" id="RHEA-COMP:10272"/>
        <dbReference type="ChEBI" id="CHEBI:15378"/>
        <dbReference type="ChEBI" id="CHEBI:30011"/>
        <dbReference type="ChEBI" id="CHEBI:57856"/>
        <dbReference type="ChEBI" id="CHEBI:59789"/>
        <dbReference type="ChEBI" id="CHEBI:61891"/>
        <dbReference type="EC" id="2.1.1.297"/>
    </reaction>
</comment>
<dbReference type="PANTHER" id="PTHR18895:SF74">
    <property type="entry name" value="MTRF1L RELEASE FACTOR GLUTAMINE METHYLTRANSFERASE"/>
    <property type="match status" value="1"/>
</dbReference>
<evidence type="ECO:0000256" key="1">
    <source>
        <dbReference type="ARBA" id="ARBA00022603"/>
    </source>
</evidence>
<keyword evidence="2 5" id="KW-0808">Transferase</keyword>
<dbReference type="NCBIfam" id="TIGR03534">
    <property type="entry name" value="RF_mod_PrmC"/>
    <property type="match status" value="1"/>
</dbReference>
<keyword evidence="9" id="KW-1185">Reference proteome</keyword>
<dbReference type="HAMAP" id="MF_02126">
    <property type="entry name" value="RF_methyltr_PrmC"/>
    <property type="match status" value="1"/>
</dbReference>
<dbReference type="GO" id="GO:0032259">
    <property type="term" value="P:methylation"/>
    <property type="evidence" value="ECO:0007669"/>
    <property type="project" value="UniProtKB-KW"/>
</dbReference>
<dbReference type="PROSITE" id="PS00092">
    <property type="entry name" value="N6_MTASE"/>
    <property type="match status" value="1"/>
</dbReference>
<comment type="similarity">
    <text evidence="5">Belongs to the protein N5-glutamine methyltransferase family. PrmC subfamily.</text>
</comment>
<sequence length="299" mass="33211">MTKNKLHAGDTKVWTIGALLKWTQEYFAAKAIDSPRLDAEVLLSHLLGKERIYLYVHFDEPLQENELVQFRGLVKKRAARIPVAYLTGQKEFMGMPFKVSEHVLVPRPETELLVEAAIERLPGDSEAVFADIGTGSGAIAVSLVKLRKNLRGVAVDISAEALAMAQKNAVLLKVADSLEFLQGDLLEPLQKEENKGRLAAIISNPPYIPLADMPALAPEVRAYEPRRALTDDADGLNFYRRLLADSKELLTENGFFACEIGINQASDVKALAQKNTWGKVEVLRDLAGIERVVILWKRK</sequence>
<feature type="binding site" evidence="5">
    <location>
        <begin position="133"/>
        <end position="137"/>
    </location>
    <ligand>
        <name>S-adenosyl-L-methionine</name>
        <dbReference type="ChEBI" id="CHEBI:59789"/>
    </ligand>
</feature>
<dbReference type="InterPro" id="IPR019874">
    <property type="entry name" value="RF_methyltr_PrmC"/>
</dbReference>
<evidence type="ECO:0000313" key="9">
    <source>
        <dbReference type="Proteomes" id="UP001239167"/>
    </source>
</evidence>
<name>A0ABT9Y537_9FIRM</name>
<dbReference type="CDD" id="cd02440">
    <property type="entry name" value="AdoMet_MTases"/>
    <property type="match status" value="1"/>
</dbReference>
<dbReference type="Pfam" id="PF17827">
    <property type="entry name" value="PrmC_N"/>
    <property type="match status" value="1"/>
</dbReference>
<evidence type="ECO:0000259" key="6">
    <source>
        <dbReference type="Pfam" id="PF05175"/>
    </source>
</evidence>
<dbReference type="EMBL" id="JAUSUE010000003">
    <property type="protein sequence ID" value="MDQ0202942.1"/>
    <property type="molecule type" value="Genomic_DNA"/>
</dbReference>
<dbReference type="InterPro" id="IPR002052">
    <property type="entry name" value="DNA_methylase_N6_adenine_CS"/>
</dbReference>
<dbReference type="Proteomes" id="UP001239167">
    <property type="component" value="Unassembled WGS sequence"/>
</dbReference>
<dbReference type="EC" id="2.1.1.297" evidence="5"/>
<comment type="function">
    <text evidence="5">Methylates the class 1 translation termination release factors RF1/PrfA and RF2/PrfB on the glutamine residue of the universally conserved GGQ motif.</text>
</comment>
<dbReference type="InterPro" id="IPR050320">
    <property type="entry name" value="N5-glutamine_MTase"/>
</dbReference>
<feature type="binding site" evidence="5">
    <location>
        <begin position="204"/>
        <end position="207"/>
    </location>
    <ligand>
        <name>substrate</name>
    </ligand>
</feature>
<dbReference type="InterPro" id="IPR007848">
    <property type="entry name" value="Small_mtfrase_dom"/>
</dbReference>